<evidence type="ECO:0000256" key="3">
    <source>
        <dbReference type="ARBA" id="ARBA00022692"/>
    </source>
</evidence>
<feature type="transmembrane region" description="Helical" evidence="6">
    <location>
        <begin position="74"/>
        <end position="93"/>
    </location>
</feature>
<keyword evidence="5 6" id="KW-0472">Membrane</keyword>
<dbReference type="HOGENOM" id="CLU_079569_3_2_5"/>
<name>F7ZDX9_ROSLO</name>
<protein>
    <submittedName>
        <fullName evidence="7">Homoserine/homoserine lactone efflux protein</fullName>
    </submittedName>
</protein>
<dbReference type="STRING" id="391595.RLO149_c000660"/>
<evidence type="ECO:0000256" key="6">
    <source>
        <dbReference type="SAM" id="Phobius"/>
    </source>
</evidence>
<keyword evidence="3 6" id="KW-0812">Transmembrane</keyword>
<keyword evidence="4 6" id="KW-1133">Transmembrane helix</keyword>
<dbReference type="AlphaFoldDB" id="F7ZDX9"/>
<comment type="subcellular location">
    <subcellularLocation>
        <location evidence="1">Cell membrane</location>
        <topology evidence="1">Multi-pass membrane protein</topology>
    </subcellularLocation>
</comment>
<dbReference type="PIRSF" id="PIRSF006324">
    <property type="entry name" value="LeuE"/>
    <property type="match status" value="1"/>
</dbReference>
<evidence type="ECO:0000256" key="1">
    <source>
        <dbReference type="ARBA" id="ARBA00004651"/>
    </source>
</evidence>
<evidence type="ECO:0000256" key="4">
    <source>
        <dbReference type="ARBA" id="ARBA00022989"/>
    </source>
</evidence>
<feature type="transmembrane region" description="Helical" evidence="6">
    <location>
        <begin position="187"/>
        <end position="206"/>
    </location>
</feature>
<dbReference type="PANTHER" id="PTHR30086">
    <property type="entry name" value="ARGININE EXPORTER PROTEIN ARGO"/>
    <property type="match status" value="1"/>
</dbReference>
<organism evidence="7 8">
    <name type="scientific">Roseobacter litoralis (strain ATCC 49566 / DSM 6996 / JCM 21268 / NBRC 15278 / OCh 149)</name>
    <dbReference type="NCBI Taxonomy" id="391595"/>
    <lineage>
        <taxon>Bacteria</taxon>
        <taxon>Pseudomonadati</taxon>
        <taxon>Pseudomonadota</taxon>
        <taxon>Alphaproteobacteria</taxon>
        <taxon>Rhodobacterales</taxon>
        <taxon>Roseobacteraceae</taxon>
        <taxon>Roseobacter</taxon>
    </lineage>
</organism>
<gene>
    <name evidence="7" type="ordered locus">RLO149_c000660</name>
</gene>
<keyword evidence="2" id="KW-1003">Cell membrane</keyword>
<dbReference type="Proteomes" id="UP000001353">
    <property type="component" value="Chromosome"/>
</dbReference>
<feature type="transmembrane region" description="Helical" evidence="6">
    <location>
        <begin position="150"/>
        <end position="175"/>
    </location>
</feature>
<reference evidence="7 8" key="1">
    <citation type="journal article" date="2011" name="BMC Genomics">
        <title>Comparative genome analysis and genome-guided physiological analysis of Roseobacter litoralis.</title>
        <authorList>
            <person name="Kalhoefer D."/>
            <person name="Thole S."/>
            <person name="Voget S."/>
            <person name="Lehmann R."/>
            <person name="Liesegang H."/>
            <person name="Wollher A."/>
            <person name="Daniel R."/>
            <person name="Simon M."/>
            <person name="Brinkhoff T."/>
        </authorList>
    </citation>
    <scope>NUCLEOTIDE SEQUENCE [LARGE SCALE GENOMIC DNA]</scope>
    <source>
        <strain evidence="8">ATCC 49566 / DSM 6996 / JCM 21268 / NBRC 15278 / OCh 149</strain>
    </source>
</reference>
<dbReference type="GO" id="GO:0015171">
    <property type="term" value="F:amino acid transmembrane transporter activity"/>
    <property type="evidence" value="ECO:0007669"/>
    <property type="project" value="TreeGrafter"/>
</dbReference>
<dbReference type="RefSeq" id="WP_013960043.1">
    <property type="nucleotide sequence ID" value="NC_015730.1"/>
</dbReference>
<evidence type="ECO:0000313" key="7">
    <source>
        <dbReference type="EMBL" id="AEI92098.1"/>
    </source>
</evidence>
<dbReference type="KEGG" id="rli:RLO149_c000660"/>
<dbReference type="Pfam" id="PF01810">
    <property type="entry name" value="LysE"/>
    <property type="match status" value="1"/>
</dbReference>
<dbReference type="OrthoDB" id="9804822at2"/>
<feature type="transmembrane region" description="Helical" evidence="6">
    <location>
        <begin position="113"/>
        <end position="138"/>
    </location>
</feature>
<proteinExistence type="predicted"/>
<dbReference type="GO" id="GO:0005886">
    <property type="term" value="C:plasma membrane"/>
    <property type="evidence" value="ECO:0007669"/>
    <property type="project" value="UniProtKB-SubCell"/>
</dbReference>
<evidence type="ECO:0000313" key="8">
    <source>
        <dbReference type="Proteomes" id="UP000001353"/>
    </source>
</evidence>
<evidence type="ECO:0000256" key="2">
    <source>
        <dbReference type="ARBA" id="ARBA00022475"/>
    </source>
</evidence>
<keyword evidence="8" id="KW-1185">Reference proteome</keyword>
<dbReference type="eggNOG" id="COG1280">
    <property type="taxonomic scope" value="Bacteria"/>
</dbReference>
<dbReference type="PANTHER" id="PTHR30086:SF20">
    <property type="entry name" value="ARGININE EXPORTER PROTEIN ARGO-RELATED"/>
    <property type="match status" value="1"/>
</dbReference>
<dbReference type="InterPro" id="IPR001123">
    <property type="entry name" value="LeuE-type"/>
</dbReference>
<dbReference type="EMBL" id="CP002623">
    <property type="protein sequence ID" value="AEI92098.1"/>
    <property type="molecule type" value="Genomic_DNA"/>
</dbReference>
<evidence type="ECO:0000256" key="5">
    <source>
        <dbReference type="ARBA" id="ARBA00023136"/>
    </source>
</evidence>
<accession>F7ZDX9</accession>
<feature type="transmembrane region" description="Helical" evidence="6">
    <location>
        <begin position="43"/>
        <end position="67"/>
    </location>
</feature>
<sequence>MLIPPDTVLIFAAASVALALAPGPDNIFVLTQSALYGRMAGVMVTLGLMTGVMVHTTLVALGVAVIFQTSVIAFTVLKLVGAGYLVYLAIMAFRAPATPVDQAQAPRTPLARLYWRGVVMNLTNPKVAIFFLAFLPQFADPLRGAVTAQIFLFGAIFVLCAFVVFCTIAGAAGFLGTWLSNSPRAQVALNRVAGVVFLGLALRLVLAER</sequence>